<evidence type="ECO:0000313" key="4">
    <source>
        <dbReference type="Proteomes" id="UP000198565"/>
    </source>
</evidence>
<dbReference type="Pfam" id="PF03445">
    <property type="entry name" value="DUF294"/>
    <property type="match status" value="1"/>
</dbReference>
<dbReference type="EMBL" id="FOTR01000005">
    <property type="protein sequence ID" value="SFL94564.1"/>
    <property type="molecule type" value="Genomic_DNA"/>
</dbReference>
<organism evidence="3 4">
    <name type="scientific">Gracilibacillus orientalis</name>
    <dbReference type="NCBI Taxonomy" id="334253"/>
    <lineage>
        <taxon>Bacteria</taxon>
        <taxon>Bacillati</taxon>
        <taxon>Bacillota</taxon>
        <taxon>Bacilli</taxon>
        <taxon>Bacillales</taxon>
        <taxon>Bacillaceae</taxon>
        <taxon>Gracilibacillus</taxon>
    </lineage>
</organism>
<dbReference type="STRING" id="334253.SAMN04487943_105210"/>
<protein>
    <submittedName>
        <fullName evidence="3">CBS domain-containing protein</fullName>
    </submittedName>
</protein>
<dbReference type="Pfam" id="PF10335">
    <property type="entry name" value="DUF294_C"/>
    <property type="match status" value="1"/>
</dbReference>
<dbReference type="OrthoDB" id="9810963at2"/>
<dbReference type="InterPro" id="IPR018821">
    <property type="entry name" value="DUF294_put_nucleoTrafse_sb-bd"/>
</dbReference>
<evidence type="ECO:0000313" key="3">
    <source>
        <dbReference type="EMBL" id="SFL94564.1"/>
    </source>
</evidence>
<evidence type="ECO:0000259" key="1">
    <source>
        <dbReference type="Pfam" id="PF03445"/>
    </source>
</evidence>
<dbReference type="GO" id="GO:0008773">
    <property type="term" value="F:[protein-PII] uridylyltransferase activity"/>
    <property type="evidence" value="ECO:0007669"/>
    <property type="project" value="InterPro"/>
</dbReference>
<sequence length="320" mass="37584">MGYEDIKKWREQHIHEQMNHEQLNNFHDELMIKTVQSAMEKVKEEQGKVPAPFAFFLMGSASRREQSIWSDQDHGIIFDGPNQHQAYFQKLGTEIVDGLEIVGYERCEGKVMASESRWTKSVDDWKQQVINWLDEESWQSLRHFSTFFDSRVLLGEEKLLKNVKQVTFSYIQNHPKIMNRLVDNVGFIRKGVGVFGQLLPEQSGTRTGQINIKTMALFPFVNAIRLLVLCNQIMKTPTVERFAALKTKYSFLTEYQILFESLLAFKFQFTKDAAEYEEVHYIPLKKLSKKDKQELKEYMKKGAELFERTKNTIEKECSKW</sequence>
<keyword evidence="4" id="KW-1185">Reference proteome</keyword>
<dbReference type="Proteomes" id="UP000198565">
    <property type="component" value="Unassembled WGS sequence"/>
</dbReference>
<dbReference type="InterPro" id="IPR005105">
    <property type="entry name" value="GlnD_Uridyltrans_N"/>
</dbReference>
<dbReference type="CDD" id="cd05401">
    <property type="entry name" value="NT_GlnE_GlnD_like"/>
    <property type="match status" value="1"/>
</dbReference>
<feature type="domain" description="Protein-PII uridylyltransferase N-terminal" evidence="1">
    <location>
        <begin position="6"/>
        <end position="136"/>
    </location>
</feature>
<gene>
    <name evidence="3" type="ORF">SAMN04487943_105210</name>
</gene>
<feature type="domain" description="DUF294" evidence="2">
    <location>
        <begin position="176"/>
        <end position="309"/>
    </location>
</feature>
<dbReference type="RefSeq" id="WP_091483768.1">
    <property type="nucleotide sequence ID" value="NZ_FOTR01000005.1"/>
</dbReference>
<name>A0A1I4LU85_9BACI</name>
<dbReference type="AlphaFoldDB" id="A0A1I4LU85"/>
<reference evidence="4" key="1">
    <citation type="submission" date="2016-10" db="EMBL/GenBank/DDBJ databases">
        <authorList>
            <person name="Varghese N."/>
            <person name="Submissions S."/>
        </authorList>
    </citation>
    <scope>NUCLEOTIDE SEQUENCE [LARGE SCALE GENOMIC DNA]</scope>
    <source>
        <strain evidence="4">CGMCC 1.4250</strain>
    </source>
</reference>
<evidence type="ECO:0000259" key="2">
    <source>
        <dbReference type="Pfam" id="PF10335"/>
    </source>
</evidence>
<proteinExistence type="predicted"/>
<accession>A0A1I4LU85</accession>